<dbReference type="OMA" id="CGDQVKC"/>
<gene>
    <name evidence="4" type="ORF">DICPUDRAFT_54428</name>
</gene>
<dbReference type="GO" id="GO:0005737">
    <property type="term" value="C:cytoplasm"/>
    <property type="evidence" value="ECO:0007669"/>
    <property type="project" value="InterPro"/>
</dbReference>
<evidence type="ECO:0000259" key="3">
    <source>
        <dbReference type="Pfam" id="PF04194"/>
    </source>
</evidence>
<dbReference type="InParanoid" id="F0ZGZ8"/>
<organism evidence="4 5">
    <name type="scientific">Dictyostelium purpureum</name>
    <name type="common">Slime mold</name>
    <dbReference type="NCBI Taxonomy" id="5786"/>
    <lineage>
        <taxon>Eukaryota</taxon>
        <taxon>Amoebozoa</taxon>
        <taxon>Evosea</taxon>
        <taxon>Eumycetozoa</taxon>
        <taxon>Dictyostelia</taxon>
        <taxon>Dictyosteliales</taxon>
        <taxon>Dictyosteliaceae</taxon>
        <taxon>Dictyostelium</taxon>
    </lineage>
</organism>
<dbReference type="OrthoDB" id="366284at2759"/>
<dbReference type="PANTHER" id="PTHR46421:SF1">
    <property type="entry name" value="PROGRAMMED CELL DEATH PROTEIN 2-LIKE"/>
    <property type="match status" value="1"/>
</dbReference>
<sequence length="368" mass="42476">MSPIKNDTKTFLGFVDTPIDNKKKNNNINDDQSDCENDGVFPYLTKIGGSPIWCAQPPNHLKDIKCGKCSSSMVFLIQAYCPLNSLPNYERNFYIFLCPNNECHSTSSGWRVIKCLDPLKEEDEDEEAQEQTKQEETKPKEEEKPKDDWGIEDTDDWGISTNTNETTTTTTTNIDQLLKIRDEALKEEKRKLKEEQTNKNITKYEDDECKNEEEIISGFVYSDDSSNYFQPFNLYIDEESMYSNNNSINNTSVMKNYEKLDSQFGDDASEWSNETYEYVKDRIFNKFIKKISMAPDQCLRYSYNGKPLPMTEEGVQLTTNPESCGTCGTKKIFEFQILSTLIAQIKLRDQSKKNTLDFSNTFVYSCPN</sequence>
<evidence type="ECO:0000313" key="4">
    <source>
        <dbReference type="EMBL" id="EGC36746.1"/>
    </source>
</evidence>
<evidence type="ECO:0000256" key="2">
    <source>
        <dbReference type="SAM" id="MobiDB-lite"/>
    </source>
</evidence>
<keyword evidence="5" id="KW-1185">Reference proteome</keyword>
<name>F0ZGZ8_DICPU</name>
<dbReference type="VEuPathDB" id="AmoebaDB:DICPUDRAFT_54428"/>
<evidence type="ECO:0000313" key="5">
    <source>
        <dbReference type="Proteomes" id="UP000001064"/>
    </source>
</evidence>
<feature type="non-terminal residue" evidence="4">
    <location>
        <position position="368"/>
    </location>
</feature>
<dbReference type="Pfam" id="PF04194">
    <property type="entry name" value="PDCD2_C"/>
    <property type="match status" value="1"/>
</dbReference>
<accession>F0ZGZ8</accession>
<proteinExistence type="predicted"/>
<keyword evidence="1" id="KW-0175">Coiled coil</keyword>
<dbReference type="STRING" id="5786.F0ZGZ8"/>
<feature type="domain" description="Programmed cell death protein 2 C-terminal" evidence="3">
    <location>
        <begin position="281"/>
        <end position="367"/>
    </location>
</feature>
<dbReference type="AlphaFoldDB" id="F0ZGZ8"/>
<evidence type="ECO:0000256" key="1">
    <source>
        <dbReference type="SAM" id="Coils"/>
    </source>
</evidence>
<dbReference type="InterPro" id="IPR007320">
    <property type="entry name" value="PDCD2_C"/>
</dbReference>
<dbReference type="Proteomes" id="UP000001064">
    <property type="component" value="Unassembled WGS sequence"/>
</dbReference>
<protein>
    <recommendedName>
        <fullName evidence="3">Programmed cell death protein 2 C-terminal domain-containing protein</fullName>
    </recommendedName>
</protein>
<dbReference type="GeneID" id="10504087"/>
<feature type="coiled-coil region" evidence="1">
    <location>
        <begin position="178"/>
        <end position="205"/>
    </location>
</feature>
<reference evidence="5" key="1">
    <citation type="journal article" date="2011" name="Genome Biol.">
        <title>Comparative genomics of the social amoebae Dictyostelium discoideum and Dictyostelium purpureum.</title>
        <authorList>
            <consortium name="US DOE Joint Genome Institute (JGI-PGF)"/>
            <person name="Sucgang R."/>
            <person name="Kuo A."/>
            <person name="Tian X."/>
            <person name="Salerno W."/>
            <person name="Parikh A."/>
            <person name="Feasley C.L."/>
            <person name="Dalin E."/>
            <person name="Tu H."/>
            <person name="Huang E."/>
            <person name="Barry K."/>
            <person name="Lindquist E."/>
            <person name="Shapiro H."/>
            <person name="Bruce D."/>
            <person name="Schmutz J."/>
            <person name="Salamov A."/>
            <person name="Fey P."/>
            <person name="Gaudet P."/>
            <person name="Anjard C."/>
            <person name="Babu M.M."/>
            <person name="Basu S."/>
            <person name="Bushmanova Y."/>
            <person name="van der Wel H."/>
            <person name="Katoh-Kurasawa M."/>
            <person name="Dinh C."/>
            <person name="Coutinho P.M."/>
            <person name="Saito T."/>
            <person name="Elias M."/>
            <person name="Schaap P."/>
            <person name="Kay R.R."/>
            <person name="Henrissat B."/>
            <person name="Eichinger L."/>
            <person name="Rivero F."/>
            <person name="Putnam N.H."/>
            <person name="West C.M."/>
            <person name="Loomis W.F."/>
            <person name="Chisholm R.L."/>
            <person name="Shaulsky G."/>
            <person name="Strassmann J.E."/>
            <person name="Queller D.C."/>
            <person name="Kuspa A."/>
            <person name="Grigoriev I.V."/>
        </authorList>
    </citation>
    <scope>NUCLEOTIDE SEQUENCE [LARGE SCALE GENOMIC DNA]</scope>
    <source>
        <strain evidence="5">QSDP1</strain>
    </source>
</reference>
<dbReference type="eggNOG" id="KOG2061">
    <property type="taxonomic scope" value="Eukaryota"/>
</dbReference>
<dbReference type="InterPro" id="IPR052815">
    <property type="entry name" value="PDCD2-like_regulator"/>
</dbReference>
<dbReference type="KEGG" id="dpp:DICPUDRAFT_54428"/>
<dbReference type="FunCoup" id="F0ZGZ8">
    <property type="interactions" value="30"/>
</dbReference>
<feature type="compositionally biased region" description="Basic and acidic residues" evidence="2">
    <location>
        <begin position="130"/>
        <end position="149"/>
    </location>
</feature>
<dbReference type="RefSeq" id="XP_003286692.1">
    <property type="nucleotide sequence ID" value="XM_003286644.1"/>
</dbReference>
<dbReference type="EMBL" id="GL871017">
    <property type="protein sequence ID" value="EGC36746.1"/>
    <property type="molecule type" value="Genomic_DNA"/>
</dbReference>
<dbReference type="PANTHER" id="PTHR46421">
    <property type="entry name" value="PROGRAMMED CELL DEATH PROTEIN 2-LIKE"/>
    <property type="match status" value="1"/>
</dbReference>
<feature type="region of interest" description="Disordered" evidence="2">
    <location>
        <begin position="122"/>
        <end position="167"/>
    </location>
</feature>